<evidence type="ECO:0000313" key="2">
    <source>
        <dbReference type="EMBL" id="NHK27382.1"/>
    </source>
</evidence>
<reference evidence="2 4" key="2">
    <citation type="submission" date="2020-02" db="EMBL/GenBank/DDBJ databases">
        <title>Genome sequence of Parvularcula flava strain NH6-79.</title>
        <authorList>
            <person name="Abdul Karim M.H."/>
            <person name="Lam M.Q."/>
            <person name="Chen S.J."/>
            <person name="Yahya A."/>
            <person name="Shahir S."/>
            <person name="Shamsir M.S."/>
            <person name="Chong C.S."/>
        </authorList>
    </citation>
    <scope>NUCLEOTIDE SEQUENCE [LARGE SCALE GENOMIC DNA]</scope>
    <source>
        <strain evidence="2 4">NH6-79</strain>
    </source>
</reference>
<dbReference type="Proteomes" id="UP000621856">
    <property type="component" value="Unassembled WGS sequence"/>
</dbReference>
<reference evidence="1" key="1">
    <citation type="journal article" date="2014" name="Int. J. Syst. Evol. Microbiol.">
        <title>Complete genome sequence of Corynebacterium casei LMG S-19264T (=DSM 44701T), isolated from a smear-ripened cheese.</title>
        <authorList>
            <consortium name="US DOE Joint Genome Institute (JGI-PGF)"/>
            <person name="Walter F."/>
            <person name="Albersmeier A."/>
            <person name="Kalinowski J."/>
            <person name="Ruckert C."/>
        </authorList>
    </citation>
    <scope>NUCLEOTIDE SEQUENCE</scope>
    <source>
        <strain evidence="1">CGMCC 1.14984</strain>
    </source>
</reference>
<gene>
    <name evidence="2" type="ORF">FF098_005645</name>
    <name evidence="1" type="ORF">GCM10011355_11400</name>
</gene>
<evidence type="ECO:0000313" key="1">
    <source>
        <dbReference type="EMBL" id="GGH95267.1"/>
    </source>
</evidence>
<dbReference type="RefSeq" id="WP_155138285.1">
    <property type="nucleotide sequence ID" value="NZ_BMGZ01000001.1"/>
</dbReference>
<accession>A0A8J3A1D2</accession>
<dbReference type="AlphaFoldDB" id="A0A8J3A1D2"/>
<reference evidence="1" key="3">
    <citation type="submission" date="2020-09" db="EMBL/GenBank/DDBJ databases">
        <authorList>
            <person name="Sun Q."/>
            <person name="Zhou Y."/>
        </authorList>
    </citation>
    <scope>NUCLEOTIDE SEQUENCE</scope>
    <source>
        <strain evidence="1">CGMCC 1.14984</strain>
    </source>
</reference>
<evidence type="ECO:0000313" key="4">
    <source>
        <dbReference type="Proteomes" id="UP000818603"/>
    </source>
</evidence>
<proteinExistence type="predicted"/>
<name>A0A8J3A1D2_9PROT</name>
<sequence>MKKHAFIFTGFSKKVLSHNAEKVVALLKEHGFTVDVFSGSRLNMLVNSSLEFPEEGSLRKHVEAETGRNDYTIAIGASGGGYGGLMHSIYAGASCFIGFSSFTNVSLASREIDPRGAQILGVMDEVILDDSRRDLGVHMDEQKPKLNVHLYYPKGEPSDTYQAENLKRFENVKLHPQDSSKHNMTDISFDVIPAILSILQAEGVAEERKLVPSE</sequence>
<organism evidence="1 3">
    <name type="scientific">Aquisalinus luteolus</name>
    <dbReference type="NCBI Taxonomy" id="1566827"/>
    <lineage>
        <taxon>Bacteria</taxon>
        <taxon>Pseudomonadati</taxon>
        <taxon>Pseudomonadota</taxon>
        <taxon>Alphaproteobacteria</taxon>
        <taxon>Parvularculales</taxon>
        <taxon>Parvularculaceae</taxon>
        <taxon>Aquisalinus</taxon>
    </lineage>
</organism>
<protein>
    <submittedName>
        <fullName evidence="1">Uncharacterized protein</fullName>
    </submittedName>
</protein>
<keyword evidence="4" id="KW-1185">Reference proteome</keyword>
<dbReference type="EMBL" id="BMGZ01000001">
    <property type="protein sequence ID" value="GGH95267.1"/>
    <property type="molecule type" value="Genomic_DNA"/>
</dbReference>
<dbReference type="EMBL" id="VCJR02000001">
    <property type="protein sequence ID" value="NHK27382.1"/>
    <property type="molecule type" value="Genomic_DNA"/>
</dbReference>
<comment type="caution">
    <text evidence="1">The sequence shown here is derived from an EMBL/GenBank/DDBJ whole genome shotgun (WGS) entry which is preliminary data.</text>
</comment>
<evidence type="ECO:0000313" key="3">
    <source>
        <dbReference type="Proteomes" id="UP000621856"/>
    </source>
</evidence>
<dbReference type="Proteomes" id="UP000818603">
    <property type="component" value="Unassembled WGS sequence"/>
</dbReference>